<sequence>MGNKWFNLESHWEELGESFQKIFLKEITFKDLMVITKGWNTTRQFKLQEERATRIRENKTTIQAVEEHLNQKEPTLIPQGLEGVGQLNF</sequence>
<evidence type="ECO:0000313" key="2">
    <source>
        <dbReference type="Proteomes" id="UP000765509"/>
    </source>
</evidence>
<keyword evidence="2" id="KW-1185">Reference proteome</keyword>
<accession>A0A9Q3KWN2</accession>
<dbReference type="AlphaFoldDB" id="A0A9Q3KWN2"/>
<dbReference type="Proteomes" id="UP000765509">
    <property type="component" value="Unassembled WGS sequence"/>
</dbReference>
<protein>
    <submittedName>
        <fullName evidence="1">Uncharacterized protein</fullName>
    </submittedName>
</protein>
<organism evidence="1 2">
    <name type="scientific">Austropuccinia psidii MF-1</name>
    <dbReference type="NCBI Taxonomy" id="1389203"/>
    <lineage>
        <taxon>Eukaryota</taxon>
        <taxon>Fungi</taxon>
        <taxon>Dikarya</taxon>
        <taxon>Basidiomycota</taxon>
        <taxon>Pucciniomycotina</taxon>
        <taxon>Pucciniomycetes</taxon>
        <taxon>Pucciniales</taxon>
        <taxon>Sphaerophragmiaceae</taxon>
        <taxon>Austropuccinia</taxon>
    </lineage>
</organism>
<name>A0A9Q3KWN2_9BASI</name>
<comment type="caution">
    <text evidence="1">The sequence shown here is derived from an EMBL/GenBank/DDBJ whole genome shotgun (WGS) entry which is preliminary data.</text>
</comment>
<proteinExistence type="predicted"/>
<gene>
    <name evidence="1" type="ORF">O181_129378</name>
</gene>
<reference evidence="1" key="1">
    <citation type="submission" date="2021-03" db="EMBL/GenBank/DDBJ databases">
        <title>Draft genome sequence of rust myrtle Austropuccinia psidii MF-1, a brazilian biotype.</title>
        <authorList>
            <person name="Quecine M.C."/>
            <person name="Pachon D.M.R."/>
            <person name="Bonatelli M.L."/>
            <person name="Correr F.H."/>
            <person name="Franceschini L.M."/>
            <person name="Leite T.F."/>
            <person name="Margarido G.R.A."/>
            <person name="Almeida C.A."/>
            <person name="Ferrarezi J.A."/>
            <person name="Labate C.A."/>
        </authorList>
    </citation>
    <scope>NUCLEOTIDE SEQUENCE</scope>
    <source>
        <strain evidence="1">MF-1</strain>
    </source>
</reference>
<evidence type="ECO:0000313" key="1">
    <source>
        <dbReference type="EMBL" id="MBW0589663.1"/>
    </source>
</evidence>
<dbReference type="EMBL" id="AVOT02135151">
    <property type="protein sequence ID" value="MBW0589663.1"/>
    <property type="molecule type" value="Genomic_DNA"/>
</dbReference>